<dbReference type="SMART" id="SM00028">
    <property type="entry name" value="TPR"/>
    <property type="match status" value="10"/>
</dbReference>
<keyword evidence="6" id="KW-1185">Reference proteome</keyword>
<dbReference type="CDD" id="cd14014">
    <property type="entry name" value="STKc_PknB_like"/>
    <property type="match status" value="1"/>
</dbReference>
<dbReference type="InterPro" id="IPR000719">
    <property type="entry name" value="Prot_kinase_dom"/>
</dbReference>
<dbReference type="SUPFAM" id="SSF56112">
    <property type="entry name" value="Protein kinase-like (PK-like)"/>
    <property type="match status" value="1"/>
</dbReference>
<dbReference type="SUPFAM" id="SSF48452">
    <property type="entry name" value="TPR-like"/>
    <property type="match status" value="1"/>
</dbReference>
<dbReference type="Pfam" id="PF13414">
    <property type="entry name" value="TPR_11"/>
    <property type="match status" value="1"/>
</dbReference>
<sequence length="652" mass="73808">MPKDVYDWLVGDVILDRYEVRSILGEGGMGRVYKIYDRQRNTYEAVKSPKPEIFTTANGKERFIQEAETWVKLKMHSNVVYCSAVEILGDIPRIFIDYVDGGSLSDWIRDQRLYEGRKGMAMFRMLRIAIQFAWGLHAAHEQGVVHQDVKPANVMMSSEGLARITDFGLARARIVAGEPEHLGGTARSDRQSILVSSRGMTPAYCSPEQAAGRPLSRKTDIWSWGVSVLEMFVGGVTWMSGIMAREVLTSYQRQHQAIPPMPPEIMQLLDRCFQYQPEARPATMEEVATELEACFVRLIGLPYSRESSKFIELSTSTFFVQAVSLNRLERHEEALVLCERAIQDEPVEAVSYSLKGIILGKLRRQEEALQAYEQAIRLDPTSAEVYGNKGLLLRRLNRMEEALAAYEQAIHIDPTHVSAYFGKGMALQKLKRDEEALPVFEQAIQLNPTDANIHFLKGCSLEMLGRAEEALTAFEQVIHLEPTRISAYSHKGILLRTLGRHEEALEAFEQSIRLDPTNADAYQAKGEVLDTLGRLEEALEAFEQSIRLNPKDASVYFSKGLTLWGLKHMEEALANFEYAIQLDPKNATFYRTKGILLRIIGHNEEALTALEYAVQLRPNDAEAYQNKGYALEKLGRMSEAHQAYQKAHELRE</sequence>
<keyword evidence="5" id="KW-0418">Kinase</keyword>
<dbReference type="eggNOG" id="COG0515">
    <property type="taxonomic scope" value="Bacteria"/>
</dbReference>
<dbReference type="GO" id="GO:0004674">
    <property type="term" value="F:protein serine/threonine kinase activity"/>
    <property type="evidence" value="ECO:0007669"/>
    <property type="project" value="UniProtKB-KW"/>
</dbReference>
<feature type="repeat" description="TPR" evidence="3">
    <location>
        <begin position="349"/>
        <end position="382"/>
    </location>
</feature>
<feature type="repeat" description="TPR" evidence="3">
    <location>
        <begin position="519"/>
        <end position="552"/>
    </location>
</feature>
<feature type="domain" description="Protein kinase" evidence="4">
    <location>
        <begin position="18"/>
        <end position="295"/>
    </location>
</feature>
<evidence type="ECO:0000259" key="4">
    <source>
        <dbReference type="PROSITE" id="PS50011"/>
    </source>
</evidence>
<evidence type="ECO:0000256" key="1">
    <source>
        <dbReference type="ARBA" id="ARBA00022737"/>
    </source>
</evidence>
<dbReference type="eggNOG" id="COG0457">
    <property type="taxonomic scope" value="Bacteria"/>
</dbReference>
<dbReference type="PROSITE" id="PS00108">
    <property type="entry name" value="PROTEIN_KINASE_ST"/>
    <property type="match status" value="1"/>
</dbReference>
<dbReference type="PANTHER" id="PTHR44858">
    <property type="entry name" value="TETRATRICOPEPTIDE REPEAT PROTEIN 6"/>
    <property type="match status" value="1"/>
</dbReference>
<evidence type="ECO:0000256" key="2">
    <source>
        <dbReference type="ARBA" id="ARBA00022803"/>
    </source>
</evidence>
<dbReference type="Pfam" id="PF00069">
    <property type="entry name" value="Pkinase"/>
    <property type="match status" value="1"/>
</dbReference>
<dbReference type="Gene3D" id="1.25.40.10">
    <property type="entry name" value="Tetratricopeptide repeat domain"/>
    <property type="match status" value="3"/>
</dbReference>
<keyword evidence="2 3" id="KW-0802">TPR repeat</keyword>
<keyword evidence="5" id="KW-0723">Serine/threonine-protein kinase</keyword>
<reference evidence="5 6" key="1">
    <citation type="journal article" date="2011" name="Stand. Genomic Sci.">
        <title>Non-contiguous finished genome sequence and contextual data of the filamentous soil bacterium Ktedonobacter racemifer type strain (SOSP1-21).</title>
        <authorList>
            <person name="Chang Y.J."/>
            <person name="Land M."/>
            <person name="Hauser L."/>
            <person name="Chertkov O."/>
            <person name="Del Rio T.G."/>
            <person name="Nolan M."/>
            <person name="Copeland A."/>
            <person name="Tice H."/>
            <person name="Cheng J.F."/>
            <person name="Lucas S."/>
            <person name="Han C."/>
            <person name="Goodwin L."/>
            <person name="Pitluck S."/>
            <person name="Ivanova N."/>
            <person name="Ovchinikova G."/>
            <person name="Pati A."/>
            <person name="Chen A."/>
            <person name="Palaniappan K."/>
            <person name="Mavromatis K."/>
            <person name="Liolios K."/>
            <person name="Brettin T."/>
            <person name="Fiebig A."/>
            <person name="Rohde M."/>
            <person name="Abt B."/>
            <person name="Goker M."/>
            <person name="Detter J.C."/>
            <person name="Woyke T."/>
            <person name="Bristow J."/>
            <person name="Eisen J.A."/>
            <person name="Markowitz V."/>
            <person name="Hugenholtz P."/>
            <person name="Kyrpides N.C."/>
            <person name="Klenk H.P."/>
            <person name="Lapidus A."/>
        </authorList>
    </citation>
    <scope>NUCLEOTIDE SEQUENCE [LARGE SCALE GENOMIC DNA]</scope>
    <source>
        <strain evidence="6">DSM 44963</strain>
    </source>
</reference>
<accession>D6TWQ7</accession>
<dbReference type="SMART" id="SM00220">
    <property type="entry name" value="S_TKc"/>
    <property type="match status" value="1"/>
</dbReference>
<dbReference type="PANTHER" id="PTHR44858:SF1">
    <property type="entry name" value="UDP-N-ACETYLGLUCOSAMINE--PEPTIDE N-ACETYLGLUCOSAMINYLTRANSFERASE SPINDLY-RELATED"/>
    <property type="match status" value="1"/>
</dbReference>
<evidence type="ECO:0000256" key="3">
    <source>
        <dbReference type="PROSITE-ProRule" id="PRU00339"/>
    </source>
</evidence>
<dbReference type="InterPro" id="IPR011009">
    <property type="entry name" value="Kinase-like_dom_sf"/>
</dbReference>
<proteinExistence type="predicted"/>
<feature type="repeat" description="TPR" evidence="3">
    <location>
        <begin position="587"/>
        <end position="620"/>
    </location>
</feature>
<dbReference type="Proteomes" id="UP000004508">
    <property type="component" value="Unassembled WGS sequence"/>
</dbReference>
<feature type="repeat" description="TPR" evidence="3">
    <location>
        <begin position="417"/>
        <end position="450"/>
    </location>
</feature>
<dbReference type="Pfam" id="PF13181">
    <property type="entry name" value="TPR_8"/>
    <property type="match status" value="2"/>
</dbReference>
<dbReference type="Pfam" id="PF13424">
    <property type="entry name" value="TPR_12"/>
    <property type="match status" value="1"/>
</dbReference>
<feature type="repeat" description="TPR" evidence="3">
    <location>
        <begin position="383"/>
        <end position="416"/>
    </location>
</feature>
<dbReference type="AlphaFoldDB" id="D6TWQ7"/>
<dbReference type="GO" id="GO:0005524">
    <property type="term" value="F:ATP binding"/>
    <property type="evidence" value="ECO:0007669"/>
    <property type="project" value="InterPro"/>
</dbReference>
<comment type="caution">
    <text evidence="5">The sequence shown here is derived from an EMBL/GenBank/DDBJ whole genome shotgun (WGS) entry which is preliminary data.</text>
</comment>
<organism evidence="5 6">
    <name type="scientific">Ktedonobacter racemifer DSM 44963</name>
    <dbReference type="NCBI Taxonomy" id="485913"/>
    <lineage>
        <taxon>Bacteria</taxon>
        <taxon>Bacillati</taxon>
        <taxon>Chloroflexota</taxon>
        <taxon>Ktedonobacteria</taxon>
        <taxon>Ktedonobacterales</taxon>
        <taxon>Ktedonobacteraceae</taxon>
        <taxon>Ktedonobacter</taxon>
    </lineage>
</organism>
<dbReference type="RefSeq" id="WP_007916342.1">
    <property type="nucleotide sequence ID" value="NZ_ADVG01000003.1"/>
</dbReference>
<name>D6TWQ7_KTERA</name>
<dbReference type="PROSITE" id="PS50005">
    <property type="entry name" value="TPR"/>
    <property type="match status" value="8"/>
</dbReference>
<dbReference type="PROSITE" id="PS50011">
    <property type="entry name" value="PROTEIN_KINASE_DOM"/>
    <property type="match status" value="1"/>
</dbReference>
<dbReference type="InterPro" id="IPR011990">
    <property type="entry name" value="TPR-like_helical_dom_sf"/>
</dbReference>
<dbReference type="Pfam" id="PF00515">
    <property type="entry name" value="TPR_1"/>
    <property type="match status" value="1"/>
</dbReference>
<dbReference type="Pfam" id="PF13432">
    <property type="entry name" value="TPR_16"/>
    <property type="match status" value="1"/>
</dbReference>
<dbReference type="InterPro" id="IPR019734">
    <property type="entry name" value="TPR_rpt"/>
</dbReference>
<dbReference type="EMBL" id="ADVG01000003">
    <property type="protein sequence ID" value="EFH84640.1"/>
    <property type="molecule type" value="Genomic_DNA"/>
</dbReference>
<keyword evidence="1" id="KW-0677">Repeat</keyword>
<protein>
    <submittedName>
        <fullName evidence="5">Serine/threonine protein kinase with TPR repeats</fullName>
    </submittedName>
</protein>
<keyword evidence="5" id="KW-0808">Transferase</keyword>
<dbReference type="InParanoid" id="D6TWQ7"/>
<evidence type="ECO:0000313" key="5">
    <source>
        <dbReference type="EMBL" id="EFH84640.1"/>
    </source>
</evidence>
<dbReference type="STRING" id="485913.Krac_5733"/>
<feature type="repeat" description="TPR" evidence="3">
    <location>
        <begin position="485"/>
        <end position="518"/>
    </location>
</feature>
<dbReference type="PROSITE" id="PS50293">
    <property type="entry name" value="TPR_REGION"/>
    <property type="match status" value="5"/>
</dbReference>
<dbReference type="InterPro" id="IPR008271">
    <property type="entry name" value="Ser/Thr_kinase_AS"/>
</dbReference>
<dbReference type="Gene3D" id="1.10.510.10">
    <property type="entry name" value="Transferase(Phosphotransferase) domain 1"/>
    <property type="match status" value="1"/>
</dbReference>
<gene>
    <name evidence="5" type="ORF">Krac_5733</name>
</gene>
<feature type="repeat" description="TPR" evidence="3">
    <location>
        <begin position="451"/>
        <end position="484"/>
    </location>
</feature>
<evidence type="ECO:0000313" key="6">
    <source>
        <dbReference type="Proteomes" id="UP000004508"/>
    </source>
</evidence>
<dbReference type="InterPro" id="IPR050498">
    <property type="entry name" value="Ycf3"/>
</dbReference>
<feature type="repeat" description="TPR" evidence="3">
    <location>
        <begin position="553"/>
        <end position="586"/>
    </location>
</feature>
<dbReference type="Gene3D" id="3.30.200.20">
    <property type="entry name" value="Phosphorylase Kinase, domain 1"/>
    <property type="match status" value="1"/>
</dbReference>